<evidence type="ECO:0000313" key="3">
    <source>
        <dbReference type="Proteomes" id="UP000198861"/>
    </source>
</evidence>
<dbReference type="EMBL" id="FOSX01000007">
    <property type="protein sequence ID" value="SFK47630.1"/>
    <property type="molecule type" value="Genomic_DNA"/>
</dbReference>
<organism evidence="2 4">
    <name type="scientific">Azotobacter beijerinckii</name>
    <dbReference type="NCBI Taxonomy" id="170623"/>
    <lineage>
        <taxon>Bacteria</taxon>
        <taxon>Pseudomonadati</taxon>
        <taxon>Pseudomonadota</taxon>
        <taxon>Gammaproteobacteria</taxon>
        <taxon>Pseudomonadales</taxon>
        <taxon>Pseudomonadaceae</taxon>
        <taxon>Azotobacter</taxon>
    </lineage>
</organism>
<keyword evidence="3" id="KW-1185">Reference proteome</keyword>
<evidence type="ECO:0000313" key="1">
    <source>
        <dbReference type="EMBL" id="SFA85519.1"/>
    </source>
</evidence>
<evidence type="ECO:0000313" key="4">
    <source>
        <dbReference type="Proteomes" id="UP000199579"/>
    </source>
</evidence>
<accession>A0A1I3ZUQ1</accession>
<dbReference type="Proteomes" id="UP000199579">
    <property type="component" value="Unassembled WGS sequence"/>
</dbReference>
<dbReference type="AlphaFoldDB" id="A0A1I3ZUQ1"/>
<name>A0A1I3ZUQ1_9GAMM</name>
<reference evidence="2 4" key="2">
    <citation type="submission" date="2016-10" db="EMBL/GenBank/DDBJ databases">
        <authorList>
            <person name="de Groot N.N."/>
        </authorList>
    </citation>
    <scope>NUCLEOTIDE SEQUENCE [LARGE SCALE GENOMIC DNA]</scope>
    <source>
        <strain evidence="2 4">DSM 381</strain>
    </source>
</reference>
<dbReference type="Proteomes" id="UP000198861">
    <property type="component" value="Unassembled WGS sequence"/>
</dbReference>
<gene>
    <name evidence="1" type="ORF">SAMN04244571_00587</name>
    <name evidence="2" type="ORF">SAMN04244574_00747</name>
</gene>
<dbReference type="EMBL" id="FOKJ01000005">
    <property type="protein sequence ID" value="SFA85519.1"/>
    <property type="molecule type" value="Genomic_DNA"/>
</dbReference>
<reference evidence="1 3" key="1">
    <citation type="submission" date="2016-10" db="EMBL/GenBank/DDBJ databases">
        <authorList>
            <person name="Varghese N."/>
            <person name="Submissions S."/>
        </authorList>
    </citation>
    <scope>NUCLEOTIDE SEQUENCE [LARGE SCALE GENOMIC DNA]</scope>
    <source>
        <strain evidence="1 3">DSM 282</strain>
    </source>
</reference>
<evidence type="ECO:0000313" key="2">
    <source>
        <dbReference type="EMBL" id="SFK47630.1"/>
    </source>
</evidence>
<proteinExistence type="predicted"/>
<dbReference type="RefSeq" id="WP_090936024.1">
    <property type="nucleotide sequence ID" value="NZ_FOKJ01000005.1"/>
</dbReference>
<protein>
    <submittedName>
        <fullName evidence="2">Uncharacterized protein</fullName>
    </submittedName>
</protein>
<sequence length="83" mass="8579">MELKNYFAQTSQGAALPGATCYLYLPGTEVLAEGVVNVANELLSNPVVTGDDGLIQFAAPNGLYDLRVVQGDGIIACGCNATT</sequence>